<dbReference type="EMBL" id="JAPQKS010000005">
    <property type="protein sequence ID" value="KAJ5226343.1"/>
    <property type="molecule type" value="Genomic_DNA"/>
</dbReference>
<accession>A0A9W9NWP8</accession>
<name>A0A9W9NWP8_9EURO</name>
<keyword evidence="3" id="KW-1185">Reference proteome</keyword>
<feature type="region of interest" description="Disordered" evidence="1">
    <location>
        <begin position="782"/>
        <end position="900"/>
    </location>
</feature>
<dbReference type="GeneID" id="83204167"/>
<dbReference type="PANTHER" id="PTHR40788:SF2">
    <property type="entry name" value="CLR5 DOMAIN-CONTAINING PROTEIN"/>
    <property type="match status" value="1"/>
</dbReference>
<protein>
    <submittedName>
        <fullName evidence="2">Uncharacterized protein</fullName>
    </submittedName>
</protein>
<dbReference type="OrthoDB" id="2922289at2759"/>
<organism evidence="2 3">
    <name type="scientific">Penicillium chermesinum</name>
    <dbReference type="NCBI Taxonomy" id="63820"/>
    <lineage>
        <taxon>Eukaryota</taxon>
        <taxon>Fungi</taxon>
        <taxon>Dikarya</taxon>
        <taxon>Ascomycota</taxon>
        <taxon>Pezizomycotina</taxon>
        <taxon>Eurotiomycetes</taxon>
        <taxon>Eurotiomycetidae</taxon>
        <taxon>Eurotiales</taxon>
        <taxon>Aspergillaceae</taxon>
        <taxon>Penicillium</taxon>
    </lineage>
</organism>
<reference evidence="2" key="1">
    <citation type="submission" date="2022-11" db="EMBL/GenBank/DDBJ databases">
        <authorList>
            <person name="Petersen C."/>
        </authorList>
    </citation>
    <scope>NUCLEOTIDE SEQUENCE</scope>
    <source>
        <strain evidence="2">IBT 19713</strain>
    </source>
</reference>
<dbReference type="PANTHER" id="PTHR40788">
    <property type="entry name" value="CLR5 DOMAIN-CONTAINING PROTEIN-RELATED"/>
    <property type="match status" value="1"/>
</dbReference>
<evidence type="ECO:0000313" key="2">
    <source>
        <dbReference type="EMBL" id="KAJ5226343.1"/>
    </source>
</evidence>
<reference evidence="2" key="2">
    <citation type="journal article" date="2023" name="IMA Fungus">
        <title>Comparative genomic study of the Penicillium genus elucidates a diverse pangenome and 15 lateral gene transfer events.</title>
        <authorList>
            <person name="Petersen C."/>
            <person name="Sorensen T."/>
            <person name="Nielsen M.R."/>
            <person name="Sondergaard T.E."/>
            <person name="Sorensen J.L."/>
            <person name="Fitzpatrick D.A."/>
            <person name="Frisvad J.C."/>
            <person name="Nielsen K.L."/>
        </authorList>
    </citation>
    <scope>NUCLEOTIDE SEQUENCE</scope>
    <source>
        <strain evidence="2">IBT 19713</strain>
    </source>
</reference>
<comment type="caution">
    <text evidence="2">The sequence shown here is derived from an EMBL/GenBank/DDBJ whole genome shotgun (WGS) entry which is preliminary data.</text>
</comment>
<gene>
    <name evidence="2" type="ORF">N7468_007568</name>
</gene>
<proteinExistence type="predicted"/>
<evidence type="ECO:0000313" key="3">
    <source>
        <dbReference type="Proteomes" id="UP001150941"/>
    </source>
</evidence>
<dbReference type="RefSeq" id="XP_058329754.1">
    <property type="nucleotide sequence ID" value="XM_058476864.1"/>
</dbReference>
<dbReference type="AlphaFoldDB" id="A0A9W9NWP8"/>
<dbReference type="Proteomes" id="UP001150941">
    <property type="component" value="Unassembled WGS sequence"/>
</dbReference>
<sequence>MEDYAKVANMERDFNKVYIKEDDPMQDDIRIGINRMFKLLHPIYDECMKKPEWNEDEESFKRLQIGFKDIAADAWDFAPSPPEDAPAKIREDSQRDKPFDTTWIEAVAEALKRGNLTPTNIDRSSMLIGHAIQSLKLMMTAEDAHTRLEGAREGLVRVLEAQSFQPLLKRIKEPLFPIPDGIPTNAELIERRDTAVTTIFANLQLLRKILHAHGATIAKRWHQEKAKRRTALLKMAWEEIPVAHGEAFHALVANNPQSASQEAYKWPNLNLEDLISSNHLLLMLAARAENDPRDFVHADHKSWDAARMLGQVRAPHRTDLYLTFDEVNVDDWIGTYGKVTSVFSTPGAPIALITKLPIEGIVTLEIQAQIYVFLTQACLAIHKLKANKLSSLEAPAEPTDGRLVLIPKDLLEPPSKSRPGSESESLVDFMTKSCNQLTYGFGPPDMDNLRFLLDAQIMAAQQRQRAMRRNPVTFAAIIKLSLDELNRVSALIYQARGYPKQWIADHLETSLQPQNIIEAIHTDTQALVMLGPMRDKLRRIHQHLDDPNTETGTYSDIPTTVLADAASLVITLKNFLFGQIKLITESIIASKDLGLKDKLEAVNIEIDGGSYRHLRMKRHVKYTPLLHLLLSLNEITDSKHHRRWITKHIIGNLGIGEAVLELHRLLQDTPSILASNRFASEKLSDIVTCAQLCAHIEYIFPGRLWAIKGSSSSRTTAHMTQRTKCSLKKRRSAELHLKAFWDHVRELCKNTTPSLISQSPATMDTEGRLPRLVQELHHFEPELPSIPEWAPPKEPTKQSVKRQGAQEKARKRTAGAAAAKGKEPGTDTPMSDAPEFGRSLVTGKRSRDEVEEGRPTKRARVEQRVKEKTRGEADPSKDTKRRTRAGRLDEAPEEEEETVPPAVEIPVSRKSLQVIEALFPEKNVLAAHGRTKVTWTDYRRALHDIGFVHDRNDSGLNHFTAPDRWKHLGNITFHSMHNDRKVEDNQLRDWADELAKYPIEEELMQGLYTTNR</sequence>
<feature type="compositionally biased region" description="Basic and acidic residues" evidence="1">
    <location>
        <begin position="845"/>
        <end position="878"/>
    </location>
</feature>
<evidence type="ECO:0000256" key="1">
    <source>
        <dbReference type="SAM" id="MobiDB-lite"/>
    </source>
</evidence>